<feature type="region of interest" description="Disordered" evidence="1">
    <location>
        <begin position="1"/>
        <end position="26"/>
    </location>
</feature>
<organism evidence="2 3">
    <name type="scientific">Laccaria amethystina LaAM-08-1</name>
    <dbReference type="NCBI Taxonomy" id="1095629"/>
    <lineage>
        <taxon>Eukaryota</taxon>
        <taxon>Fungi</taxon>
        <taxon>Dikarya</taxon>
        <taxon>Basidiomycota</taxon>
        <taxon>Agaricomycotina</taxon>
        <taxon>Agaricomycetes</taxon>
        <taxon>Agaricomycetidae</taxon>
        <taxon>Agaricales</taxon>
        <taxon>Agaricineae</taxon>
        <taxon>Hydnangiaceae</taxon>
        <taxon>Laccaria</taxon>
    </lineage>
</organism>
<sequence>MTVRESKPAVGQDINNSSSMPVPLSSGKSYTGRYVVWFKDEVTRDEVNALALIDGFSFPDNKESYDDSFNDLHIIIGEFNEESRQILERSKLVEFVHTEYIFPAPYATPLSELKIGPTPAIS</sequence>
<dbReference type="AlphaFoldDB" id="A0A0C9YDG4"/>
<evidence type="ECO:0000313" key="3">
    <source>
        <dbReference type="Proteomes" id="UP000054477"/>
    </source>
</evidence>
<dbReference type="Proteomes" id="UP000054477">
    <property type="component" value="Unassembled WGS sequence"/>
</dbReference>
<reference evidence="3" key="2">
    <citation type="submission" date="2015-01" db="EMBL/GenBank/DDBJ databases">
        <title>Evolutionary Origins and Diversification of the Mycorrhizal Mutualists.</title>
        <authorList>
            <consortium name="DOE Joint Genome Institute"/>
            <consortium name="Mycorrhizal Genomics Consortium"/>
            <person name="Kohler A."/>
            <person name="Kuo A."/>
            <person name="Nagy L.G."/>
            <person name="Floudas D."/>
            <person name="Copeland A."/>
            <person name="Barry K.W."/>
            <person name="Cichocki N."/>
            <person name="Veneault-Fourrey C."/>
            <person name="LaButti K."/>
            <person name="Lindquist E.A."/>
            <person name="Lipzen A."/>
            <person name="Lundell T."/>
            <person name="Morin E."/>
            <person name="Murat C."/>
            <person name="Riley R."/>
            <person name="Ohm R."/>
            <person name="Sun H."/>
            <person name="Tunlid A."/>
            <person name="Henrissat B."/>
            <person name="Grigoriev I.V."/>
            <person name="Hibbett D.S."/>
            <person name="Martin F."/>
        </authorList>
    </citation>
    <scope>NUCLEOTIDE SEQUENCE [LARGE SCALE GENOMIC DNA]</scope>
    <source>
        <strain evidence="3">LaAM-08-1</strain>
    </source>
</reference>
<reference evidence="2 3" key="1">
    <citation type="submission" date="2014-04" db="EMBL/GenBank/DDBJ databases">
        <authorList>
            <consortium name="DOE Joint Genome Institute"/>
            <person name="Kuo A."/>
            <person name="Kohler A."/>
            <person name="Nagy L.G."/>
            <person name="Floudas D."/>
            <person name="Copeland A."/>
            <person name="Barry K.W."/>
            <person name="Cichocki N."/>
            <person name="Veneault-Fourrey C."/>
            <person name="LaButti K."/>
            <person name="Lindquist E.A."/>
            <person name="Lipzen A."/>
            <person name="Lundell T."/>
            <person name="Morin E."/>
            <person name="Murat C."/>
            <person name="Sun H."/>
            <person name="Tunlid A."/>
            <person name="Henrissat B."/>
            <person name="Grigoriev I.V."/>
            <person name="Hibbett D.S."/>
            <person name="Martin F."/>
            <person name="Nordberg H.P."/>
            <person name="Cantor M.N."/>
            <person name="Hua S.X."/>
        </authorList>
    </citation>
    <scope>NUCLEOTIDE SEQUENCE [LARGE SCALE GENOMIC DNA]</scope>
    <source>
        <strain evidence="2 3">LaAM-08-1</strain>
    </source>
</reference>
<evidence type="ECO:0000256" key="1">
    <source>
        <dbReference type="SAM" id="MobiDB-lite"/>
    </source>
</evidence>
<keyword evidence="3" id="KW-1185">Reference proteome</keyword>
<dbReference type="EMBL" id="KN838554">
    <property type="protein sequence ID" value="KIK06248.1"/>
    <property type="molecule type" value="Genomic_DNA"/>
</dbReference>
<accession>A0A0C9YDG4</accession>
<gene>
    <name evidence="2" type="ORF">K443DRAFT_90012</name>
</gene>
<dbReference type="HOGENOM" id="CLU_2264216_0_0_1"/>
<evidence type="ECO:0000313" key="2">
    <source>
        <dbReference type="EMBL" id="KIK06248.1"/>
    </source>
</evidence>
<proteinExistence type="predicted"/>
<name>A0A0C9YDG4_9AGAR</name>
<protein>
    <submittedName>
        <fullName evidence="2">Uncharacterized protein</fullName>
    </submittedName>
</protein>